<dbReference type="InterPro" id="IPR029069">
    <property type="entry name" value="HotDog_dom_sf"/>
</dbReference>
<dbReference type="Pfam" id="PF09500">
    <property type="entry name" value="YiiD_C"/>
    <property type="match status" value="1"/>
</dbReference>
<feature type="domain" description="Thioesterase putative" evidence="1">
    <location>
        <begin position="34"/>
        <end position="174"/>
    </location>
</feature>
<dbReference type="EMBL" id="BIFQ01000002">
    <property type="protein sequence ID" value="GCE09041.1"/>
    <property type="molecule type" value="Genomic_DNA"/>
</dbReference>
<dbReference type="NCBIfam" id="TIGR02447">
    <property type="entry name" value="yiiD_Cterm"/>
    <property type="match status" value="1"/>
</dbReference>
<comment type="caution">
    <text evidence="2">The sequence shown here is derived from an EMBL/GenBank/DDBJ whole genome shotgun (WGS) entry which is preliminary data.</text>
</comment>
<dbReference type="SUPFAM" id="SSF54637">
    <property type="entry name" value="Thioesterase/thiol ester dehydrase-isomerase"/>
    <property type="match status" value="1"/>
</dbReference>
<evidence type="ECO:0000313" key="2">
    <source>
        <dbReference type="EMBL" id="GCE09041.1"/>
    </source>
</evidence>
<accession>A0A401ZQ92</accession>
<evidence type="ECO:0000313" key="3">
    <source>
        <dbReference type="Proteomes" id="UP000287224"/>
    </source>
</evidence>
<organism evidence="2 3">
    <name type="scientific">Dictyobacter aurantiacus</name>
    <dbReference type="NCBI Taxonomy" id="1936993"/>
    <lineage>
        <taxon>Bacteria</taxon>
        <taxon>Bacillati</taxon>
        <taxon>Chloroflexota</taxon>
        <taxon>Ktedonobacteria</taxon>
        <taxon>Ktedonobacterales</taxon>
        <taxon>Dictyobacteraceae</taxon>
        <taxon>Dictyobacter</taxon>
    </lineage>
</organism>
<dbReference type="Proteomes" id="UP000287224">
    <property type="component" value="Unassembled WGS sequence"/>
</dbReference>
<dbReference type="Gene3D" id="3.10.129.10">
    <property type="entry name" value="Hotdog Thioesterase"/>
    <property type="match status" value="1"/>
</dbReference>
<name>A0A401ZQ92_9CHLR</name>
<proteinExistence type="predicted"/>
<dbReference type="AlphaFoldDB" id="A0A401ZQ92"/>
<sequence>MPTYLMDALKKGYTIDIEDFMEKAGSDIMQDSLRELQRLLNTEIPITRHFHLTVGAYNERMLRLDAPLAENVNHAGTAFGGSLSALLTLAGWSMLWFMLQEYGLQGEIIIQDSTCRYLAPVTKDFSAYCYRPSNEQLGRFEKMLRTHRKGRLELMADIREGDIQAVSFAGRYVVRLF</sequence>
<gene>
    <name evidence="2" type="ORF">KDAU_63700</name>
</gene>
<reference evidence="3" key="1">
    <citation type="submission" date="2018-12" db="EMBL/GenBank/DDBJ databases">
        <title>Tengunoibacter tsumagoiensis gen. nov., sp. nov., Dictyobacter kobayashii sp. nov., D. alpinus sp. nov., and D. joshuensis sp. nov. and description of Dictyobacteraceae fam. nov. within the order Ktedonobacterales isolated from Tengu-no-mugimeshi.</title>
        <authorList>
            <person name="Wang C.M."/>
            <person name="Zheng Y."/>
            <person name="Sakai Y."/>
            <person name="Toyoda A."/>
            <person name="Minakuchi Y."/>
            <person name="Abe K."/>
            <person name="Yokota A."/>
            <person name="Yabe S."/>
        </authorList>
    </citation>
    <scope>NUCLEOTIDE SEQUENCE [LARGE SCALE GENOMIC DNA]</scope>
    <source>
        <strain evidence="3">S-27</strain>
    </source>
</reference>
<evidence type="ECO:0000259" key="1">
    <source>
        <dbReference type="Pfam" id="PF09500"/>
    </source>
</evidence>
<protein>
    <recommendedName>
        <fullName evidence="1">Thioesterase putative domain-containing protein</fullName>
    </recommendedName>
</protein>
<dbReference type="InterPro" id="IPR012660">
    <property type="entry name" value="YiiD_C"/>
</dbReference>
<keyword evidence="3" id="KW-1185">Reference proteome</keyword>